<keyword evidence="3" id="KW-1185">Reference proteome</keyword>
<dbReference type="InterPro" id="IPR015330">
    <property type="entry name" value="DNA_primase/pol_bifunc_N"/>
</dbReference>
<dbReference type="OrthoDB" id="123525at2"/>
<sequence length="801" mass="86613">MKKSSANTTHDIGGAAEAALTYTKLGWEPLILPFKEKSPRGKWKEPRAWTPETVKTEFGGNVNIGIALGKRSSGLIDIDFDCPEAAELAKVVLSDLPSFGRAGSPFSHRVAYAKLKKGRLVFQLPTSAAETIGADRAMLLEVRGNGHQTMFPPSTHPSGEIVTWHDDPHQVPTINGGELAKRCGLLAALSVVAMHYPKVAGERDEICLILTGVLVRCDLSDDEVDELVIAVAAVAGDDEAEKRGGKAAATRAKLESEEPTWGLPQLCERLGMEALEPKLREWMRLSGGSSSGDTRSRILVRAGHTPEEVDQAEAALLAADLGVYQRGEKLVRVVRLPQSIGEDGVKRSGGVLLINELTQPWLKEKFAIASLWFKPGEEMDIPINPPGGHVSALLARVGEWNAPVLHGVVSSPTMRKDGTILQTPGYDPESGLLFEPNGVEFPAVPDAPTREDALRARDVLFAPFRNFEFATPADRSVLLSGALTAIVRRILPSAPLFAIDAPTAGSGKSLLCETVGIIATGHKPTMISQGKTDEENEKRISSVLMAGDPILVFDNCDRPLVGDTLCSALTQEVIAARVLGKSEVPRVLTNALFMATGNNIEVLGDLGRRTLLSRIDTGEERPDQIEHDFNPVEEARSDRAALVVAGLTILRAYEAAGRPNRMVPMGSFESWNMIREALVWLDEADPTSTRERVIADDPRKGDLAELLDVWGDALGGQPTTLAEIVESAGYNQNSKVTVLHDALAARTYKGTFNSRSVGRYLGKHKDRVVGGRVLRCVDDPTGVKRYRLETIGQPASVEIPF</sequence>
<dbReference type="Pfam" id="PF09250">
    <property type="entry name" value="Prim-Pol"/>
    <property type="match status" value="1"/>
</dbReference>
<evidence type="ECO:0000313" key="2">
    <source>
        <dbReference type="EMBL" id="SMC13711.1"/>
    </source>
</evidence>
<evidence type="ECO:0000313" key="3">
    <source>
        <dbReference type="Proteomes" id="UP000193224"/>
    </source>
</evidence>
<organism evidence="2 3">
    <name type="scientific">Roseovarius aestuarii</name>
    <dbReference type="NCBI Taxonomy" id="475083"/>
    <lineage>
        <taxon>Bacteria</taxon>
        <taxon>Pseudomonadati</taxon>
        <taxon>Pseudomonadota</taxon>
        <taxon>Alphaproteobacteria</taxon>
        <taxon>Rhodobacterales</taxon>
        <taxon>Roseobacteraceae</taxon>
        <taxon>Roseovarius</taxon>
    </lineage>
</organism>
<name>A0A1X7BVM3_9RHOB</name>
<feature type="domain" description="DNA primase/polymerase bifunctional N-terminal" evidence="1">
    <location>
        <begin position="19"/>
        <end position="189"/>
    </location>
</feature>
<evidence type="ECO:0000259" key="1">
    <source>
        <dbReference type="SMART" id="SM00943"/>
    </source>
</evidence>
<gene>
    <name evidence="2" type="ORF">ROA7745_03570</name>
</gene>
<reference evidence="2 3" key="1">
    <citation type="submission" date="2017-03" db="EMBL/GenBank/DDBJ databases">
        <authorList>
            <person name="Afonso C.L."/>
            <person name="Miller P.J."/>
            <person name="Scott M.A."/>
            <person name="Spackman E."/>
            <person name="Goraichik I."/>
            <person name="Dimitrov K.M."/>
            <person name="Suarez D.L."/>
            <person name="Swayne D.E."/>
        </authorList>
    </citation>
    <scope>NUCLEOTIDE SEQUENCE [LARGE SCALE GENOMIC DNA]</scope>
    <source>
        <strain evidence="2 3">CECT 7745</strain>
    </source>
</reference>
<dbReference type="RefSeq" id="WP_085801647.1">
    <property type="nucleotide sequence ID" value="NZ_FWXB01000016.1"/>
</dbReference>
<dbReference type="AlphaFoldDB" id="A0A1X7BVM3"/>
<dbReference type="EMBL" id="FWXB01000016">
    <property type="protein sequence ID" value="SMC13711.1"/>
    <property type="molecule type" value="Genomic_DNA"/>
</dbReference>
<dbReference type="Proteomes" id="UP000193224">
    <property type="component" value="Unassembled WGS sequence"/>
</dbReference>
<accession>A0A1X7BVM3</accession>
<dbReference type="SMART" id="SM00943">
    <property type="entry name" value="Prim-Pol"/>
    <property type="match status" value="1"/>
</dbReference>
<protein>
    <recommendedName>
        <fullName evidence="1">DNA primase/polymerase bifunctional N-terminal domain-containing protein</fullName>
    </recommendedName>
</protein>
<proteinExistence type="predicted"/>